<organism evidence="2 3">
    <name type="scientific">Mycobacterium dioxanotrophicus</name>
    <dbReference type="NCBI Taxonomy" id="482462"/>
    <lineage>
        <taxon>Bacteria</taxon>
        <taxon>Bacillati</taxon>
        <taxon>Actinomycetota</taxon>
        <taxon>Actinomycetes</taxon>
        <taxon>Mycobacteriales</taxon>
        <taxon>Mycobacteriaceae</taxon>
        <taxon>Mycobacterium</taxon>
    </lineage>
</organism>
<dbReference type="KEGG" id="mdx:BTO20_30345"/>
<dbReference type="InterPro" id="IPR027417">
    <property type="entry name" value="P-loop_NTPase"/>
</dbReference>
<proteinExistence type="predicted"/>
<dbReference type="Gene3D" id="3.40.50.300">
    <property type="entry name" value="P-loop containing nucleotide triphosphate hydrolases"/>
    <property type="match status" value="1"/>
</dbReference>
<protein>
    <recommendedName>
        <fullName evidence="4">AAA family ATPase</fullName>
    </recommendedName>
</protein>
<evidence type="ECO:0000313" key="2">
    <source>
        <dbReference type="EMBL" id="ART72284.1"/>
    </source>
</evidence>
<evidence type="ECO:0008006" key="4">
    <source>
        <dbReference type="Google" id="ProtNLM"/>
    </source>
</evidence>
<sequence length="477" mass="51487">MDRNGPADPQPQRQHLHPEKEIRVTEPHPDDPGPVDPDMPTRRLIVTRGSRIKAKKLVWWELGLILQYAINLLAAREGKGKSTVASSWAARETRNGGTVLWIGTEESRESAIVTRLIAAGADMDKVIFVDVQTDLGTGALVFPLDLNAIEDVIREHNVTMVFLDPAKAVVPPGFSGNDDIAVRQYLEPIAALADRCKVTIIGLAHFGKRDGADSGQLMLGSVAWSQVARCVLSIAEDPDTGTRVLTNTKANYAGTDRSVEFRIVSTTVDTDDGPTEIGSVEWLGDTTVDARDLLAGDAHDDDAGERTAAEHWLEDYLTANGPTPSKVVKTEAAKEKISEATLKRAKKKLGVIDESSGFPRTSTWQLPSRLTASQATPVTQDREPTEPTGPDQPKQDEPTEPEPQSAHANMSEPTGDPTGPSPATMPARQFSKPARNRHRTISGKPISSYPTCIVCSKPVVAGQGDRHLSCGKDEAAS</sequence>
<dbReference type="AlphaFoldDB" id="A0A1Y0CB76"/>
<feature type="region of interest" description="Disordered" evidence="1">
    <location>
        <begin position="1"/>
        <end position="40"/>
    </location>
</feature>
<dbReference type="Pfam" id="PF13481">
    <property type="entry name" value="AAA_25"/>
    <property type="match status" value="1"/>
</dbReference>
<accession>A0A1Y0CB76</accession>
<evidence type="ECO:0000256" key="1">
    <source>
        <dbReference type="SAM" id="MobiDB-lite"/>
    </source>
</evidence>
<gene>
    <name evidence="2" type="ORF">BTO20_30345</name>
</gene>
<dbReference type="SUPFAM" id="SSF52540">
    <property type="entry name" value="P-loop containing nucleoside triphosphate hydrolases"/>
    <property type="match status" value="1"/>
</dbReference>
<feature type="region of interest" description="Disordered" evidence="1">
    <location>
        <begin position="354"/>
        <end position="449"/>
    </location>
</feature>
<feature type="compositionally biased region" description="Basic and acidic residues" evidence="1">
    <location>
        <begin position="16"/>
        <end position="31"/>
    </location>
</feature>
<reference evidence="2 3" key="1">
    <citation type="submission" date="2017-04" db="EMBL/GenBank/DDBJ databases">
        <title>Whole Genome Sequence of 1,4-Dioxane Degrading Bacterium Mycobacterium dioxanotrophicus PH-06.</title>
        <authorList>
            <person name="He Y."/>
        </authorList>
    </citation>
    <scope>NUCLEOTIDE SEQUENCE [LARGE SCALE GENOMIC DNA]</scope>
    <source>
        <strain evidence="2 3">PH-06</strain>
    </source>
</reference>
<keyword evidence="3" id="KW-1185">Reference proteome</keyword>
<dbReference type="Proteomes" id="UP000195331">
    <property type="component" value="Chromosome"/>
</dbReference>
<dbReference type="OrthoDB" id="4926055at2"/>
<name>A0A1Y0CB76_9MYCO</name>
<feature type="compositionally biased region" description="Polar residues" evidence="1">
    <location>
        <begin position="358"/>
        <end position="379"/>
    </location>
</feature>
<dbReference type="EMBL" id="CP020809">
    <property type="protein sequence ID" value="ART72284.1"/>
    <property type="molecule type" value="Genomic_DNA"/>
</dbReference>
<evidence type="ECO:0000313" key="3">
    <source>
        <dbReference type="Proteomes" id="UP000195331"/>
    </source>
</evidence>